<dbReference type="OrthoDB" id="407658at2759"/>
<keyword evidence="2" id="KW-0328">Glycosyltransferase</keyword>
<evidence type="ECO:0000256" key="3">
    <source>
        <dbReference type="ARBA" id="ARBA00022679"/>
    </source>
</evidence>
<proteinExistence type="inferred from homology"/>
<evidence type="ECO:0000313" key="5">
    <source>
        <dbReference type="EMBL" id="CEM02725.1"/>
    </source>
</evidence>
<accession>A0A0G4EXA6</accession>
<dbReference type="SUPFAM" id="SSF53448">
    <property type="entry name" value="Nucleotide-diphospho-sugar transferases"/>
    <property type="match status" value="1"/>
</dbReference>
<dbReference type="PhylomeDB" id="A0A0G4EXA6"/>
<reference evidence="5 6" key="1">
    <citation type="submission" date="2014-11" db="EMBL/GenBank/DDBJ databases">
        <authorList>
            <person name="Zhu J."/>
            <person name="Qi W."/>
            <person name="Song R."/>
        </authorList>
    </citation>
    <scope>NUCLEOTIDE SEQUENCE [LARGE SCALE GENOMIC DNA]</scope>
</reference>
<dbReference type="GO" id="GO:0016757">
    <property type="term" value="F:glycosyltransferase activity"/>
    <property type="evidence" value="ECO:0007669"/>
    <property type="project" value="UniProtKB-KW"/>
</dbReference>
<dbReference type="InterPro" id="IPR008630">
    <property type="entry name" value="Glyco_trans_34"/>
</dbReference>
<keyword evidence="3" id="KW-0808">Transferase</keyword>
<evidence type="ECO:0000313" key="6">
    <source>
        <dbReference type="Proteomes" id="UP000041254"/>
    </source>
</evidence>
<dbReference type="PANTHER" id="PTHR31306">
    <property type="entry name" value="ALPHA-1,6-MANNOSYLTRANSFERASE MNN11-RELATED"/>
    <property type="match status" value="1"/>
</dbReference>
<dbReference type="InParanoid" id="A0A0G4EXA6"/>
<dbReference type="VEuPathDB" id="CryptoDB:Vbra_20963"/>
<dbReference type="Proteomes" id="UP000041254">
    <property type="component" value="Unassembled WGS sequence"/>
</dbReference>
<keyword evidence="4" id="KW-1133">Transmembrane helix</keyword>
<gene>
    <name evidence="5" type="ORF">Vbra_20963</name>
</gene>
<comment type="similarity">
    <text evidence="1">Belongs to the glycosyltransferase 34 family.</text>
</comment>
<evidence type="ECO:0000256" key="2">
    <source>
        <dbReference type="ARBA" id="ARBA00022676"/>
    </source>
</evidence>
<protein>
    <submittedName>
        <fullName evidence="5">Uncharacterized protein</fullName>
    </submittedName>
</protein>
<feature type="transmembrane region" description="Helical" evidence="4">
    <location>
        <begin position="12"/>
        <end position="30"/>
    </location>
</feature>
<keyword evidence="6" id="KW-1185">Reference proteome</keyword>
<keyword evidence="4" id="KW-0472">Membrane</keyword>
<sequence>MVQLLLITGAQAFFFVTVLLYGGAVFHWHLRPHLGLVLQAFRRRFIFEAPPPPPTWPSSRLVILTAAFGHKAEWLEAAFENHRMYSSIHGYRSITLFQESAPPGPKGAYRAKLELMLELMNFTASPNEVPIDYVVWADADTIFVNCSQPIHHFIEEFPDKKALLASDISPFLFNSGVMVWSRSNFTREVLEGTLEVIKDEAIGPPQPAYKGAMPGEQISLNWRLLPHEQRRKCRRRFKRCMKKCAGDECMKLVDPLVANEVAILPNHRLQSLRRKWKEPNWSLPVDCECALSFSNGASAIPSDYRVALLPDGGLQTMSVQRSPRPLCVKGTKAANDTSCGGEALSTTDGAKKGTVAEGSEFIAHFAGIHKDARRTMILSYAGQSSCPAMLMCRDLCRGGAGGRQTEIG</sequence>
<dbReference type="GO" id="GO:0000139">
    <property type="term" value="C:Golgi membrane"/>
    <property type="evidence" value="ECO:0007669"/>
    <property type="project" value="TreeGrafter"/>
</dbReference>
<dbReference type="EMBL" id="CDMY01000334">
    <property type="protein sequence ID" value="CEM02725.1"/>
    <property type="molecule type" value="Genomic_DNA"/>
</dbReference>
<dbReference type="PANTHER" id="PTHR31306:SF4">
    <property type="entry name" value="ALPHA-1,2-GALACTOSYLTRANSFERASE"/>
    <property type="match status" value="1"/>
</dbReference>
<dbReference type="Gene3D" id="3.90.550.10">
    <property type="entry name" value="Spore Coat Polysaccharide Biosynthesis Protein SpsA, Chain A"/>
    <property type="match status" value="1"/>
</dbReference>
<dbReference type="InterPro" id="IPR029044">
    <property type="entry name" value="Nucleotide-diphossugar_trans"/>
</dbReference>
<keyword evidence="4" id="KW-0812">Transmembrane</keyword>
<dbReference type="AlphaFoldDB" id="A0A0G4EXA6"/>
<dbReference type="GO" id="GO:0006487">
    <property type="term" value="P:protein N-linked glycosylation"/>
    <property type="evidence" value="ECO:0007669"/>
    <property type="project" value="TreeGrafter"/>
</dbReference>
<evidence type="ECO:0000256" key="1">
    <source>
        <dbReference type="ARBA" id="ARBA00005664"/>
    </source>
</evidence>
<organism evidence="5 6">
    <name type="scientific">Vitrella brassicaformis (strain CCMP3155)</name>
    <dbReference type="NCBI Taxonomy" id="1169540"/>
    <lineage>
        <taxon>Eukaryota</taxon>
        <taxon>Sar</taxon>
        <taxon>Alveolata</taxon>
        <taxon>Colpodellida</taxon>
        <taxon>Vitrellaceae</taxon>
        <taxon>Vitrella</taxon>
    </lineage>
</organism>
<evidence type="ECO:0000256" key="4">
    <source>
        <dbReference type="SAM" id="Phobius"/>
    </source>
</evidence>
<name>A0A0G4EXA6_VITBC</name>